<dbReference type="Gene3D" id="1.10.560.10">
    <property type="entry name" value="GroEL-like equatorial domain"/>
    <property type="match status" value="1"/>
</dbReference>
<accession>A0A835J258</accession>
<dbReference type="InterPro" id="IPR027413">
    <property type="entry name" value="GROEL-like_equatorial_sf"/>
</dbReference>
<feature type="coiled-coil region" evidence="1">
    <location>
        <begin position="214"/>
        <end position="255"/>
    </location>
</feature>
<dbReference type="AlphaFoldDB" id="A0A835J258"/>
<protein>
    <recommendedName>
        <fullName evidence="2">GPI-anchored protein LLG1-like domain-containing protein</fullName>
    </recommendedName>
</protein>
<comment type="caution">
    <text evidence="3">The sequence shown here is derived from an EMBL/GenBank/DDBJ whole genome shotgun (WGS) entry which is preliminary data.</text>
</comment>
<sequence>MNATETKVQTMSPSLLQKQRSEGTLNLLILDQYKGKARCSKCNRSEECHTSEDESIKIEDDTIELPDPMENAGAALIREVASKTNDSADEEQAASEIAILKSRGSAFDARLAAAHEQMRSAEEDAAEWKRKYDIAVRETKAALEKAANVQERTNKETQLREDALREEFSSHLVVKEDEIKEKNRRIEYAEQCLTTLNLELKAADSKMQSYGTEISSLKLEIKVLVEKLETANAKAQSYDKEVRILEQEKIHLEQRYQSEFERFSEVQERCNCSEKECKRATKLSDRARADAVSAQKEKSEFQKLEIERLAQFARVQRHVERLYSDWDLLPPKTIKDPEAKKPATSFENLDYSVITDTCKGPQYPAKSCCDAFKEFACPFSDAINDLETDCASTMFSYINLYGKYPPGLFANECREDKNGLDCQNLEESKKSGGIQISATQSSFLMFTAGLIVLLLPLF</sequence>
<dbReference type="InterPro" id="IPR058888">
    <property type="entry name" value="LLG1-like"/>
</dbReference>
<evidence type="ECO:0000259" key="2">
    <source>
        <dbReference type="Pfam" id="PF26578"/>
    </source>
</evidence>
<reference evidence="3 4" key="1">
    <citation type="submission" date="2020-10" db="EMBL/GenBank/DDBJ databases">
        <title>Plant Genome Project.</title>
        <authorList>
            <person name="Zhang R.-G."/>
        </authorList>
    </citation>
    <scope>NUCLEOTIDE SEQUENCE [LARGE SCALE GENOMIC DNA]</scope>
    <source>
        <strain evidence="3">FAFU-HL-1</strain>
        <tissue evidence="3">Leaf</tissue>
    </source>
</reference>
<dbReference type="Proteomes" id="UP000657918">
    <property type="component" value="Unassembled WGS sequence"/>
</dbReference>
<dbReference type="EMBL" id="JADGMS010000019">
    <property type="protein sequence ID" value="KAF9661726.1"/>
    <property type="molecule type" value="Genomic_DNA"/>
</dbReference>
<evidence type="ECO:0000256" key="1">
    <source>
        <dbReference type="SAM" id="Coils"/>
    </source>
</evidence>
<name>A0A835J258_9ROSI</name>
<dbReference type="PANTHER" id="PTHR31533">
    <property type="entry name" value="GPI-ANCHORED PROTEIN LLG1-RELATED-RELATED"/>
    <property type="match status" value="1"/>
</dbReference>
<feature type="domain" description="GPI-anchored protein LLG1-like" evidence="2">
    <location>
        <begin position="345"/>
        <end position="421"/>
    </location>
</feature>
<proteinExistence type="predicted"/>
<keyword evidence="1" id="KW-0175">Coiled coil</keyword>
<keyword evidence="4" id="KW-1185">Reference proteome</keyword>
<dbReference type="OrthoDB" id="1744191at2759"/>
<evidence type="ECO:0000313" key="3">
    <source>
        <dbReference type="EMBL" id="KAF9661726.1"/>
    </source>
</evidence>
<dbReference type="Pfam" id="PF26578">
    <property type="entry name" value="LLG1"/>
    <property type="match status" value="1"/>
</dbReference>
<gene>
    <name evidence="3" type="ORF">SADUNF_Sadunf19G0098600</name>
</gene>
<evidence type="ECO:0000313" key="4">
    <source>
        <dbReference type="Proteomes" id="UP000657918"/>
    </source>
</evidence>
<dbReference type="InterPro" id="IPR039307">
    <property type="entry name" value="LORELEI-like"/>
</dbReference>
<feature type="coiled-coil region" evidence="1">
    <location>
        <begin position="111"/>
        <end position="167"/>
    </location>
</feature>
<dbReference type="PANTHER" id="PTHR31533:SF35">
    <property type="entry name" value="GPI-ANCHORED PROTEIN LLG2-RELATED"/>
    <property type="match status" value="1"/>
</dbReference>
<organism evidence="3 4">
    <name type="scientific">Salix dunnii</name>
    <dbReference type="NCBI Taxonomy" id="1413687"/>
    <lineage>
        <taxon>Eukaryota</taxon>
        <taxon>Viridiplantae</taxon>
        <taxon>Streptophyta</taxon>
        <taxon>Embryophyta</taxon>
        <taxon>Tracheophyta</taxon>
        <taxon>Spermatophyta</taxon>
        <taxon>Magnoliopsida</taxon>
        <taxon>eudicotyledons</taxon>
        <taxon>Gunneridae</taxon>
        <taxon>Pentapetalae</taxon>
        <taxon>rosids</taxon>
        <taxon>fabids</taxon>
        <taxon>Malpighiales</taxon>
        <taxon>Salicaceae</taxon>
        <taxon>Saliceae</taxon>
        <taxon>Salix</taxon>
    </lineage>
</organism>